<evidence type="ECO:0000259" key="3">
    <source>
        <dbReference type="PROSITE" id="PS50853"/>
    </source>
</evidence>
<feature type="chain" id="PRO_5046313415" evidence="2">
    <location>
        <begin position="26"/>
        <end position="1050"/>
    </location>
</feature>
<feature type="domain" description="Fibronectin type-III" evidence="3">
    <location>
        <begin position="764"/>
        <end position="848"/>
    </location>
</feature>
<dbReference type="SUPFAM" id="SSF49265">
    <property type="entry name" value="Fibronectin type III"/>
    <property type="match status" value="1"/>
</dbReference>
<dbReference type="Pfam" id="PF00404">
    <property type="entry name" value="Dockerin_1"/>
    <property type="match status" value="1"/>
</dbReference>
<dbReference type="InterPro" id="IPR036116">
    <property type="entry name" value="FN3_sf"/>
</dbReference>
<evidence type="ECO:0000256" key="2">
    <source>
        <dbReference type="SAM" id="SignalP"/>
    </source>
</evidence>
<dbReference type="InterPro" id="IPR018247">
    <property type="entry name" value="EF_Hand_1_Ca_BS"/>
</dbReference>
<proteinExistence type="predicted"/>
<dbReference type="InterPro" id="IPR036439">
    <property type="entry name" value="Dockerin_dom_sf"/>
</dbReference>
<sequence>MSLINRLMIAFLLFIVLLLPQSSYAESSDSPEAANPAAQTAEIYFSEHYIPADTVDSEFMIGAYVKSKYEVVRVTAQIEGVVLELKYGQNDICRRYGCFDWSGKMNISSLTRGVKKVTLIAVDSHGNKATRQFDLTYDKKPIIEVLAPKPKEVATPKLRIQARCKDDDTAKGCVSLSAWVGDQEIKAKDMIDQEVSLEHLDGKSKSISFKAKDSASQETDYTVNIYVESSDKLTRLDQVDGRILDISTDKMVYFREEARQLVLKYRSSGEETVIYTTTDSRYFEKAYLTSDGVIFGVNYDSGPARLWEWREGRLIDLGTMSQANSLNVKDGYALYVRLINPKNWRDGNILVLRDLKKGICQDIFTAKDIPNEGHDLTADGKVVFSAIESENRQVYQYENGTVTQITYDTDKKPYFPVTDGTLIVYMVKKNNGASIVVHSLGGKQLLSEVNYANPGKDYQVNNGWIAFTRENGQARQVWVRSPQGELRKLSDMNQEHSIAYVTGRGDVAFFNDTGLYLSENLASGRKDYIRISSTLVQPVWVQGQLFGKIYGTLFAIHAGTPDTSAPTWPAESRLDAAEVTSESVRLSWSPAQDDIAVTGYKVYQGSELVATVTGTTYTVTGLKPGTTYRFKVEAGDAAGHWSMTGPSVEATTKSAPVTDRMPPLIRQVQPADGQTVSESNLFVSAIITDDETGVDPASVTVKVDNRNLQAGYDAAAHAVTAAAYGLASGKHSLSISARDKAGNRADSETSFIVSSASQGPTWPEGSKLSASKIAATSLSLNWTPAEGAAGYRIYQEGSVVGTVYGHVYAYDVTGLRPSTAYTFSVQAWDAGGRFSSNNPIVSVTTGAYGTTELGRLQARPGFLNVGSVLELQVRADQATDVYAFLAKLQYDPAKFKLLQASLHPEFGTEGTTAVRGYYAPSPDRVHVSGSLLGKTPGRNGNVGLATLRFSVLQQGRGTFTLQPDSQLADSRGGVRTMPGPVSLTVHIGSADFDGDGRTGLSDLVLISQHSGTRTGQPEYDSLFDLNNDGVIDNTDVQYVADKVAALPLGR</sequence>
<dbReference type="InterPro" id="IPR002105">
    <property type="entry name" value="Dockerin_1_rpt"/>
</dbReference>
<dbReference type="PANTHER" id="PTHR13817">
    <property type="entry name" value="TITIN"/>
    <property type="match status" value="1"/>
</dbReference>
<dbReference type="SUPFAM" id="SSF49384">
    <property type="entry name" value="Carbohydrate-binding domain"/>
    <property type="match status" value="1"/>
</dbReference>
<dbReference type="Gene3D" id="2.60.40.10">
    <property type="entry name" value="Immunoglobulins"/>
    <property type="match status" value="3"/>
</dbReference>
<comment type="caution">
    <text evidence="4">The sequence shown here is derived from an EMBL/GenBank/DDBJ whole genome shotgun (WGS) entry which is preliminary data.</text>
</comment>
<dbReference type="SMART" id="SM00060">
    <property type="entry name" value="FN3"/>
    <property type="match status" value="2"/>
</dbReference>
<keyword evidence="5" id="KW-1185">Reference proteome</keyword>
<dbReference type="InterPro" id="IPR050964">
    <property type="entry name" value="Striated_Muscle_Regulatory"/>
</dbReference>
<accession>A0ABT8V827</accession>
<keyword evidence="1" id="KW-0677">Repeat</keyword>
<dbReference type="InterPro" id="IPR003961">
    <property type="entry name" value="FN3_dom"/>
</dbReference>
<dbReference type="SUPFAM" id="SSF63446">
    <property type="entry name" value="Type I dockerin domain"/>
    <property type="match status" value="1"/>
</dbReference>
<gene>
    <name evidence="4" type="ORF">Q3C12_11425</name>
</gene>
<protein>
    <submittedName>
        <fullName evidence="4">Fibronectin type III domain-containing protein</fullName>
    </submittedName>
</protein>
<dbReference type="RefSeq" id="WP_164827620.1">
    <property type="nucleotide sequence ID" value="NZ_JAUMKJ010000011.1"/>
</dbReference>
<evidence type="ECO:0000256" key="1">
    <source>
        <dbReference type="ARBA" id="ARBA00022737"/>
    </source>
</evidence>
<dbReference type="EMBL" id="JAUMKJ010000011">
    <property type="protein sequence ID" value="MDO3677611.1"/>
    <property type="molecule type" value="Genomic_DNA"/>
</dbReference>
<dbReference type="PROSITE" id="PS00018">
    <property type="entry name" value="EF_HAND_1"/>
    <property type="match status" value="1"/>
</dbReference>
<dbReference type="SUPFAM" id="SSF69304">
    <property type="entry name" value="Tricorn protease N-terminal domain"/>
    <property type="match status" value="1"/>
</dbReference>
<dbReference type="CDD" id="cd00063">
    <property type="entry name" value="FN3"/>
    <property type="match status" value="2"/>
</dbReference>
<feature type="signal peptide" evidence="2">
    <location>
        <begin position="1"/>
        <end position="25"/>
    </location>
</feature>
<dbReference type="InterPro" id="IPR013783">
    <property type="entry name" value="Ig-like_fold"/>
</dbReference>
<dbReference type="CDD" id="cd08547">
    <property type="entry name" value="Type_II_cohesin"/>
    <property type="match status" value="1"/>
</dbReference>
<reference evidence="4" key="1">
    <citation type="submission" date="2023-07" db="EMBL/GenBank/DDBJ databases">
        <authorList>
            <person name="Aktuganov G."/>
            <person name="Boyko T."/>
            <person name="Delegan Y."/>
            <person name="Galimzianova N."/>
            <person name="Gilvanova E."/>
            <person name="Korobov V."/>
            <person name="Kuzmina L."/>
            <person name="Melentiev A."/>
            <person name="Milman P."/>
            <person name="Ryabova A."/>
            <person name="Stupak E."/>
            <person name="Yasakov T."/>
            <person name="Zharikova N."/>
            <person name="Zhurenko E."/>
        </authorList>
    </citation>
    <scope>NUCLEOTIDE SEQUENCE</scope>
    <source>
        <strain evidence="4">IB-739</strain>
    </source>
</reference>
<name>A0ABT8V827_9BACL</name>
<dbReference type="Proteomes" id="UP001168883">
    <property type="component" value="Unassembled WGS sequence"/>
</dbReference>
<dbReference type="InterPro" id="IPR008965">
    <property type="entry name" value="CBM2/CBM3_carb-bd_dom_sf"/>
</dbReference>
<dbReference type="Gene3D" id="2.60.40.680">
    <property type="match status" value="1"/>
</dbReference>
<evidence type="ECO:0000313" key="4">
    <source>
        <dbReference type="EMBL" id="MDO3677611.1"/>
    </source>
</evidence>
<dbReference type="Gene3D" id="1.10.1330.10">
    <property type="entry name" value="Dockerin domain"/>
    <property type="match status" value="1"/>
</dbReference>
<dbReference type="PANTHER" id="PTHR13817:SF166">
    <property type="entry name" value="NEURONAL IGCAM-RELATED"/>
    <property type="match status" value="1"/>
</dbReference>
<keyword evidence="2" id="KW-0732">Signal</keyword>
<dbReference type="PROSITE" id="PS50853">
    <property type="entry name" value="FN3"/>
    <property type="match status" value="2"/>
</dbReference>
<evidence type="ECO:0000313" key="5">
    <source>
        <dbReference type="Proteomes" id="UP001168883"/>
    </source>
</evidence>
<dbReference type="CDD" id="cd14254">
    <property type="entry name" value="Dockerin_II"/>
    <property type="match status" value="1"/>
</dbReference>
<feature type="domain" description="Fibronectin type-III" evidence="3">
    <location>
        <begin position="570"/>
        <end position="655"/>
    </location>
</feature>
<dbReference type="Pfam" id="PF00041">
    <property type="entry name" value="fn3"/>
    <property type="match status" value="2"/>
</dbReference>
<organism evidence="4 5">
    <name type="scientific">Paenibacillus ehimensis</name>
    <dbReference type="NCBI Taxonomy" id="79264"/>
    <lineage>
        <taxon>Bacteria</taxon>
        <taxon>Bacillati</taxon>
        <taxon>Bacillota</taxon>
        <taxon>Bacilli</taxon>
        <taxon>Bacillales</taxon>
        <taxon>Paenibacillaceae</taxon>
        <taxon>Paenibacillus</taxon>
    </lineage>
</organism>